<dbReference type="Pfam" id="PF00440">
    <property type="entry name" value="TetR_N"/>
    <property type="match status" value="1"/>
</dbReference>
<evidence type="ECO:0000313" key="7">
    <source>
        <dbReference type="Proteomes" id="UP001056291"/>
    </source>
</evidence>
<evidence type="ECO:0000313" key="6">
    <source>
        <dbReference type="EMBL" id="USG63227.1"/>
    </source>
</evidence>
<evidence type="ECO:0000259" key="5">
    <source>
        <dbReference type="PROSITE" id="PS50977"/>
    </source>
</evidence>
<dbReference type="EMBL" id="CP098747">
    <property type="protein sequence ID" value="USG63227.1"/>
    <property type="molecule type" value="Genomic_DNA"/>
</dbReference>
<keyword evidence="3" id="KW-0804">Transcription</keyword>
<name>A0ABY4WBC5_9PROT</name>
<dbReference type="Gene3D" id="1.10.357.10">
    <property type="entry name" value="Tetracycline Repressor, domain 2"/>
    <property type="match status" value="1"/>
</dbReference>
<evidence type="ECO:0000256" key="3">
    <source>
        <dbReference type="ARBA" id="ARBA00023163"/>
    </source>
</evidence>
<dbReference type="PROSITE" id="PS50977">
    <property type="entry name" value="HTH_TETR_2"/>
    <property type="match status" value="1"/>
</dbReference>
<dbReference type="SUPFAM" id="SSF46689">
    <property type="entry name" value="Homeodomain-like"/>
    <property type="match status" value="1"/>
</dbReference>
<keyword evidence="2 4" id="KW-0238">DNA-binding</keyword>
<sequence length="196" mass="21239">MAYLAKEERRETIFKAVLDVVAQKGFGGITARGVAAELGAATGIIHHHFDSLTELKCSSLLYAAQQDLEANDLLVAQYPIGEALIRVLDWRKVPNSTSISRIWISAADEATRSAEFDTVYGKAVNDFHAQLSGYIRDGLKSGALKSKMDPDVLAWKLVALSASLSDFLASDHIAVTGDQVSQIILQELHACLGIQI</sequence>
<dbReference type="InterPro" id="IPR001647">
    <property type="entry name" value="HTH_TetR"/>
</dbReference>
<dbReference type="Proteomes" id="UP001056291">
    <property type="component" value="Chromosome"/>
</dbReference>
<dbReference type="PANTHER" id="PTHR47506">
    <property type="entry name" value="TRANSCRIPTIONAL REGULATORY PROTEIN"/>
    <property type="match status" value="1"/>
</dbReference>
<accession>A0ABY4WBC5</accession>
<dbReference type="SUPFAM" id="SSF48498">
    <property type="entry name" value="Tetracyclin repressor-like, C-terminal domain"/>
    <property type="match status" value="1"/>
</dbReference>
<evidence type="ECO:0000256" key="1">
    <source>
        <dbReference type="ARBA" id="ARBA00023015"/>
    </source>
</evidence>
<dbReference type="RefSeq" id="WP_251937969.1">
    <property type="nucleotide sequence ID" value="NZ_CP098747.1"/>
</dbReference>
<protein>
    <submittedName>
        <fullName evidence="6">TetR family transcriptional regulator</fullName>
    </submittedName>
</protein>
<organism evidence="6 7">
    <name type="scientific">Sneathiella marina</name>
    <dbReference type="NCBI Taxonomy" id="2950108"/>
    <lineage>
        <taxon>Bacteria</taxon>
        <taxon>Pseudomonadati</taxon>
        <taxon>Pseudomonadota</taxon>
        <taxon>Alphaproteobacteria</taxon>
        <taxon>Sneathiellales</taxon>
        <taxon>Sneathiellaceae</taxon>
        <taxon>Sneathiella</taxon>
    </lineage>
</organism>
<dbReference type="PANTHER" id="PTHR47506:SF6">
    <property type="entry name" value="HTH-TYPE TRANSCRIPTIONAL REPRESSOR NEMR"/>
    <property type="match status" value="1"/>
</dbReference>
<reference evidence="6" key="1">
    <citation type="submission" date="2022-06" db="EMBL/GenBank/DDBJ databases">
        <title>Sneathiella actinostolidae sp. nov., isolated from a sea anemonein the Western Pacific Ocean.</title>
        <authorList>
            <person name="Wei M.J."/>
        </authorList>
    </citation>
    <scope>NUCLEOTIDE SEQUENCE</scope>
    <source>
        <strain evidence="6">PHK-P5</strain>
    </source>
</reference>
<proteinExistence type="predicted"/>
<gene>
    <name evidence="6" type="ORF">NBZ79_09595</name>
</gene>
<feature type="domain" description="HTH tetR-type" evidence="5">
    <location>
        <begin position="7"/>
        <end position="67"/>
    </location>
</feature>
<feature type="DNA-binding region" description="H-T-H motif" evidence="4">
    <location>
        <begin position="30"/>
        <end position="49"/>
    </location>
</feature>
<dbReference type="InterPro" id="IPR009057">
    <property type="entry name" value="Homeodomain-like_sf"/>
</dbReference>
<evidence type="ECO:0000256" key="4">
    <source>
        <dbReference type="PROSITE-ProRule" id="PRU00335"/>
    </source>
</evidence>
<keyword evidence="1" id="KW-0805">Transcription regulation</keyword>
<dbReference type="InterPro" id="IPR036271">
    <property type="entry name" value="Tet_transcr_reg_TetR-rel_C_sf"/>
</dbReference>
<keyword evidence="7" id="KW-1185">Reference proteome</keyword>
<evidence type="ECO:0000256" key="2">
    <source>
        <dbReference type="ARBA" id="ARBA00023125"/>
    </source>
</evidence>